<name>A0A0F9SKL2_9ZZZZ</name>
<proteinExistence type="predicted"/>
<dbReference type="EMBL" id="LAZR01000470">
    <property type="protein sequence ID" value="KKN67604.1"/>
    <property type="molecule type" value="Genomic_DNA"/>
</dbReference>
<accession>A0A0F9SKL2</accession>
<evidence type="ECO:0000313" key="1">
    <source>
        <dbReference type="EMBL" id="KKN67604.1"/>
    </source>
</evidence>
<protein>
    <submittedName>
        <fullName evidence="1">Uncharacterized protein</fullName>
    </submittedName>
</protein>
<gene>
    <name evidence="1" type="ORF">LCGC14_0459970</name>
</gene>
<sequence length="371" mass="43522">MIFEMSIVETFESWYFFEKWIKFLKKFDFTNSLFIGSAGFEDRSLSSLKSLINNESFNTNLFKFYFFFLESHSAIDQESVMGLEIKKEADKIDEETLKMVEKLEILKKGKNLNLQIHPFKRTNINEQFIGHEEIYNIIQNDFLGGFPSKVFLDVSAFPRTVFIPLIKILYQNKQVENLFIVWTNKGGLEYEENVSNYDQVVDIPLFSGVNIEKEEMKFWLPILNYNTSMIDLVLSQKQFKTNSSLYPIVTFPSHWPHETNNLLLENKKFFINKTFEIDKVLYLPYNNPFEFFIGIIEFYKSKKKILSNDFTLTISPFGSKAQSIGASLAGILLENVRLTICRPVQYHYDLKSPPKEEESKSFIAWIKEPPK</sequence>
<comment type="caution">
    <text evidence="1">The sequence shown here is derived from an EMBL/GenBank/DDBJ whole genome shotgun (WGS) entry which is preliminary data.</text>
</comment>
<organism evidence="1">
    <name type="scientific">marine sediment metagenome</name>
    <dbReference type="NCBI Taxonomy" id="412755"/>
    <lineage>
        <taxon>unclassified sequences</taxon>
        <taxon>metagenomes</taxon>
        <taxon>ecological metagenomes</taxon>
    </lineage>
</organism>
<dbReference type="AlphaFoldDB" id="A0A0F9SKL2"/>
<reference evidence="1" key="1">
    <citation type="journal article" date="2015" name="Nature">
        <title>Complex archaea that bridge the gap between prokaryotes and eukaryotes.</title>
        <authorList>
            <person name="Spang A."/>
            <person name="Saw J.H."/>
            <person name="Jorgensen S.L."/>
            <person name="Zaremba-Niedzwiedzka K."/>
            <person name="Martijn J."/>
            <person name="Lind A.E."/>
            <person name="van Eijk R."/>
            <person name="Schleper C."/>
            <person name="Guy L."/>
            <person name="Ettema T.J."/>
        </authorList>
    </citation>
    <scope>NUCLEOTIDE SEQUENCE</scope>
</reference>